<accession>A0A0B0NXW5</accession>
<evidence type="ECO:0000313" key="1">
    <source>
        <dbReference type="EMBL" id="KHG17670.1"/>
    </source>
</evidence>
<evidence type="ECO:0000313" key="2">
    <source>
        <dbReference type="Proteomes" id="UP000032142"/>
    </source>
</evidence>
<name>A0A0B0NXW5_GOSAR</name>
<keyword evidence="2" id="KW-1185">Reference proteome</keyword>
<dbReference type="Proteomes" id="UP000032142">
    <property type="component" value="Unassembled WGS sequence"/>
</dbReference>
<organism evidence="1 2">
    <name type="scientific">Gossypium arboreum</name>
    <name type="common">Tree cotton</name>
    <name type="synonym">Gossypium nanking</name>
    <dbReference type="NCBI Taxonomy" id="29729"/>
    <lineage>
        <taxon>Eukaryota</taxon>
        <taxon>Viridiplantae</taxon>
        <taxon>Streptophyta</taxon>
        <taxon>Embryophyta</taxon>
        <taxon>Tracheophyta</taxon>
        <taxon>Spermatophyta</taxon>
        <taxon>Magnoliopsida</taxon>
        <taxon>eudicotyledons</taxon>
        <taxon>Gunneridae</taxon>
        <taxon>Pentapetalae</taxon>
        <taxon>rosids</taxon>
        <taxon>malvids</taxon>
        <taxon>Malvales</taxon>
        <taxon>Malvaceae</taxon>
        <taxon>Malvoideae</taxon>
        <taxon>Gossypium</taxon>
    </lineage>
</organism>
<proteinExistence type="predicted"/>
<protein>
    <submittedName>
        <fullName evidence="1">Uncharacterized protein</fullName>
    </submittedName>
</protein>
<reference evidence="2" key="1">
    <citation type="submission" date="2014-09" db="EMBL/GenBank/DDBJ databases">
        <authorList>
            <person name="Mudge J."/>
            <person name="Ramaraj T."/>
            <person name="Lindquist I.E."/>
            <person name="Bharti A.K."/>
            <person name="Sundararajan A."/>
            <person name="Cameron C.T."/>
            <person name="Woodward J.E."/>
            <person name="May G.D."/>
            <person name="Brubaker C."/>
            <person name="Broadhvest J."/>
            <person name="Wilkins T.A."/>
        </authorList>
    </citation>
    <scope>NUCLEOTIDE SEQUENCE</scope>
    <source>
        <strain evidence="2">cv. AKA8401</strain>
    </source>
</reference>
<gene>
    <name evidence="1" type="ORF">F383_22023</name>
</gene>
<dbReference type="AlphaFoldDB" id="A0A0B0NXW5"/>
<dbReference type="EMBL" id="KN408763">
    <property type="protein sequence ID" value="KHG17670.1"/>
    <property type="molecule type" value="Genomic_DNA"/>
</dbReference>
<sequence>MNLAWTGNLDPRFNLDW</sequence>